<evidence type="ECO:0000256" key="1">
    <source>
        <dbReference type="SAM" id="MobiDB-lite"/>
    </source>
</evidence>
<dbReference type="EMBL" id="JXTC01000065">
    <property type="protein sequence ID" value="PON92475.1"/>
    <property type="molecule type" value="Genomic_DNA"/>
</dbReference>
<gene>
    <name evidence="2" type="ORF">TorRG33x02_117990</name>
</gene>
<proteinExistence type="predicted"/>
<protein>
    <submittedName>
        <fullName evidence="2">Uncharacterized protein</fullName>
    </submittedName>
</protein>
<sequence>MVDVLNDILEPSNTGAFEDNGVEVGEMRSSQHYDDLFVEIETELYPGSTSPTPIDEREIADHVLGVRRGHRKRVGRIFKGKLIRSIASKATSTQSSARASVPSQQAENEELRR</sequence>
<evidence type="ECO:0000313" key="2">
    <source>
        <dbReference type="EMBL" id="PON92475.1"/>
    </source>
</evidence>
<dbReference type="InParanoid" id="A0A2P5F3V0"/>
<accession>A0A2P5F3V0</accession>
<name>A0A2P5F3V0_TREOI</name>
<feature type="compositionally biased region" description="Polar residues" evidence="1">
    <location>
        <begin position="88"/>
        <end position="106"/>
    </location>
</feature>
<organism evidence="2 3">
    <name type="scientific">Trema orientale</name>
    <name type="common">Charcoal tree</name>
    <name type="synonym">Celtis orientalis</name>
    <dbReference type="NCBI Taxonomy" id="63057"/>
    <lineage>
        <taxon>Eukaryota</taxon>
        <taxon>Viridiplantae</taxon>
        <taxon>Streptophyta</taxon>
        <taxon>Embryophyta</taxon>
        <taxon>Tracheophyta</taxon>
        <taxon>Spermatophyta</taxon>
        <taxon>Magnoliopsida</taxon>
        <taxon>eudicotyledons</taxon>
        <taxon>Gunneridae</taxon>
        <taxon>Pentapetalae</taxon>
        <taxon>rosids</taxon>
        <taxon>fabids</taxon>
        <taxon>Rosales</taxon>
        <taxon>Cannabaceae</taxon>
        <taxon>Trema</taxon>
    </lineage>
</organism>
<reference evidence="3" key="1">
    <citation type="submission" date="2016-06" db="EMBL/GenBank/DDBJ databases">
        <title>Parallel loss of symbiosis genes in relatives of nitrogen-fixing non-legume Parasponia.</title>
        <authorList>
            <person name="Van Velzen R."/>
            <person name="Holmer R."/>
            <person name="Bu F."/>
            <person name="Rutten L."/>
            <person name="Van Zeijl A."/>
            <person name="Liu W."/>
            <person name="Santuari L."/>
            <person name="Cao Q."/>
            <person name="Sharma T."/>
            <person name="Shen D."/>
            <person name="Roswanjaya Y."/>
            <person name="Wardhani T."/>
            <person name="Kalhor M.S."/>
            <person name="Jansen J."/>
            <person name="Van den Hoogen J."/>
            <person name="Gungor B."/>
            <person name="Hartog M."/>
            <person name="Hontelez J."/>
            <person name="Verver J."/>
            <person name="Yang W.-C."/>
            <person name="Schijlen E."/>
            <person name="Repin R."/>
            <person name="Schilthuizen M."/>
            <person name="Schranz E."/>
            <person name="Heidstra R."/>
            <person name="Miyata K."/>
            <person name="Fedorova E."/>
            <person name="Kohlen W."/>
            <person name="Bisseling T."/>
            <person name="Smit S."/>
            <person name="Geurts R."/>
        </authorList>
    </citation>
    <scope>NUCLEOTIDE SEQUENCE [LARGE SCALE GENOMIC DNA]</scope>
    <source>
        <strain evidence="3">cv. RG33-2</strain>
    </source>
</reference>
<comment type="caution">
    <text evidence="2">The sequence shown here is derived from an EMBL/GenBank/DDBJ whole genome shotgun (WGS) entry which is preliminary data.</text>
</comment>
<dbReference type="Proteomes" id="UP000237000">
    <property type="component" value="Unassembled WGS sequence"/>
</dbReference>
<feature type="region of interest" description="Disordered" evidence="1">
    <location>
        <begin position="88"/>
        <end position="113"/>
    </location>
</feature>
<dbReference type="AlphaFoldDB" id="A0A2P5F3V0"/>
<keyword evidence="3" id="KW-1185">Reference proteome</keyword>
<evidence type="ECO:0000313" key="3">
    <source>
        <dbReference type="Proteomes" id="UP000237000"/>
    </source>
</evidence>